<keyword evidence="2" id="KW-1185">Reference proteome</keyword>
<comment type="caution">
    <text evidence="1">The sequence shown here is derived from an EMBL/GenBank/DDBJ whole genome shotgun (WGS) entry which is preliminary data.</text>
</comment>
<dbReference type="HOGENOM" id="CLU_059493_2_1_5"/>
<dbReference type="CDD" id="cd02604">
    <property type="entry name" value="HAD_5NT"/>
    <property type="match status" value="1"/>
</dbReference>
<gene>
    <name evidence="1" type="ORF">SI859A1_00246</name>
</gene>
<dbReference type="PANTHER" id="PTHR12725:SF117">
    <property type="entry name" value="HALOACID DEHALOGENASE-LIKE HYDROLASE"/>
    <property type="match status" value="1"/>
</dbReference>
<evidence type="ECO:0000313" key="2">
    <source>
        <dbReference type="Proteomes" id="UP000000321"/>
    </source>
</evidence>
<dbReference type="NCBIfam" id="TIGR01509">
    <property type="entry name" value="HAD-SF-IA-v3"/>
    <property type="match status" value="1"/>
</dbReference>
<dbReference type="Proteomes" id="UP000000321">
    <property type="component" value="Unassembled WGS sequence"/>
</dbReference>
<reference evidence="1 2" key="1">
    <citation type="journal article" date="2008" name="Appl. Environ. Microbiol.">
        <title>Genomic insights into Mn(II) oxidation by the marine alphaproteobacterium Aurantimonas sp. strain SI85-9A1.</title>
        <authorList>
            <person name="Dick G.J."/>
            <person name="Podell S."/>
            <person name="Johnson H.A."/>
            <person name="Rivera-Espinoza Y."/>
            <person name="Bernier-Latmani R."/>
            <person name="McCarthy J.K."/>
            <person name="Torpey J.W."/>
            <person name="Clement B.G."/>
            <person name="Gaasterland T."/>
            <person name="Tebo B.M."/>
        </authorList>
    </citation>
    <scope>NUCLEOTIDE SEQUENCE [LARGE SCALE GENOMIC DNA]</scope>
    <source>
        <strain evidence="1 2">SI85-9A1</strain>
    </source>
</reference>
<dbReference type="AlphaFoldDB" id="Q1YHI7"/>
<dbReference type="Gene3D" id="1.10.150.450">
    <property type="match status" value="1"/>
</dbReference>
<dbReference type="NCBIfam" id="TIGR01993">
    <property type="entry name" value="Pyr-5-nucltdase"/>
    <property type="match status" value="1"/>
</dbReference>
<accession>Q1YHI7</accession>
<dbReference type="SFLD" id="SFLDS00003">
    <property type="entry name" value="Haloacid_Dehalogenase"/>
    <property type="match status" value="1"/>
</dbReference>
<dbReference type="InterPro" id="IPR006439">
    <property type="entry name" value="HAD-SF_hydro_IA"/>
</dbReference>
<dbReference type="InterPro" id="IPR023214">
    <property type="entry name" value="HAD_sf"/>
</dbReference>
<dbReference type="InterPro" id="IPR036412">
    <property type="entry name" value="HAD-like_sf"/>
</dbReference>
<dbReference type="SUPFAM" id="SSF56784">
    <property type="entry name" value="HAD-like"/>
    <property type="match status" value="1"/>
</dbReference>
<name>Q1YHI7_AURMS</name>
<organism evidence="1 2">
    <name type="scientific">Aurantimonas manganoxydans (strain ATCC BAA-1229 / DSM 21871 / SI85-9A1)</name>
    <dbReference type="NCBI Taxonomy" id="287752"/>
    <lineage>
        <taxon>Bacteria</taxon>
        <taxon>Pseudomonadati</taxon>
        <taxon>Pseudomonadota</taxon>
        <taxon>Alphaproteobacteria</taxon>
        <taxon>Hyphomicrobiales</taxon>
        <taxon>Aurantimonadaceae</taxon>
        <taxon>Aurantimonas</taxon>
    </lineage>
</organism>
<dbReference type="Gene3D" id="3.40.50.1000">
    <property type="entry name" value="HAD superfamily/HAD-like"/>
    <property type="match status" value="1"/>
</dbReference>
<dbReference type="EMBL" id="AAPJ01000004">
    <property type="protein sequence ID" value="EAS49593.1"/>
    <property type="molecule type" value="Genomic_DNA"/>
</dbReference>
<dbReference type="SFLD" id="SFLDG01132">
    <property type="entry name" value="C1.5.3:_5'-Nucleotidase_Like"/>
    <property type="match status" value="1"/>
</dbReference>
<dbReference type="SFLD" id="SFLDG01129">
    <property type="entry name" value="C1.5:_HAD__Beta-PGM__Phosphata"/>
    <property type="match status" value="1"/>
</dbReference>
<dbReference type="InterPro" id="IPR010237">
    <property type="entry name" value="Pyr-5-nucltdase"/>
</dbReference>
<protein>
    <submittedName>
        <fullName evidence="1">Putative hydrolase, pyrimidine 5'-nucleotidase</fullName>
    </submittedName>
</protein>
<dbReference type="GO" id="GO:0016787">
    <property type="term" value="F:hydrolase activity"/>
    <property type="evidence" value="ECO:0007669"/>
    <property type="project" value="UniProtKB-KW"/>
</dbReference>
<dbReference type="PANTHER" id="PTHR12725">
    <property type="entry name" value="HALOACID DEHALOGENASE-LIKE HYDROLASE"/>
    <property type="match status" value="1"/>
</dbReference>
<dbReference type="BioCyc" id="AURANTIMONAS:SI859A1_00246-MONOMER"/>
<sequence length="280" mass="31728">MMVIGIQSGTGDPSVCLTALAPLFGDAWQGARRSNLPDPMTAHSPIRQTADARPQDFAHVTEWVFDLDNTLYPRHTNLFSQIDQRMTAFVSDFLTLPKDEARVVQKDFYRRYGTTLRGLMQEHDVNPDAFLQYVHDIDYSWLAPDTALGDEIRALPGRKFIFTNGDRGHAERAARQLGILDHFEDIFDLVAAGLVPKPASQTYDKFLGLHRVDAERAVMFEDLARNLEVPKALGMRTVLIVPRNLEESFGDVWEHEGRDGDHIDFVTDDLTTFLRSIRQA</sequence>
<keyword evidence="1" id="KW-0378">Hydrolase</keyword>
<proteinExistence type="predicted"/>
<evidence type="ECO:0000313" key="1">
    <source>
        <dbReference type="EMBL" id="EAS49593.1"/>
    </source>
</evidence>
<dbReference type="Pfam" id="PF00702">
    <property type="entry name" value="Hydrolase"/>
    <property type="match status" value="1"/>
</dbReference>